<accession>A0A919VGD3</accession>
<name>A0A919VGD3_9ACTN</name>
<comment type="caution">
    <text evidence="3">The sequence shown here is derived from an EMBL/GenBank/DDBJ whole genome shotgun (WGS) entry which is preliminary data.</text>
</comment>
<feature type="signal peptide" evidence="1">
    <location>
        <begin position="1"/>
        <end position="23"/>
    </location>
</feature>
<dbReference type="EMBL" id="BOOW01000053">
    <property type="protein sequence ID" value="GII96994.1"/>
    <property type="molecule type" value="Genomic_DNA"/>
</dbReference>
<dbReference type="PANTHER" id="PTHR36933:SF1">
    <property type="entry name" value="SLL0788 PROTEIN"/>
    <property type="match status" value="1"/>
</dbReference>
<dbReference type="AlphaFoldDB" id="A0A919VGD3"/>
<dbReference type="Pfam" id="PF03713">
    <property type="entry name" value="DUF305"/>
    <property type="match status" value="1"/>
</dbReference>
<protein>
    <recommendedName>
        <fullName evidence="2">DUF305 domain-containing protein</fullName>
    </recommendedName>
</protein>
<dbReference type="Gene3D" id="1.20.1260.10">
    <property type="match status" value="1"/>
</dbReference>
<keyword evidence="4" id="KW-1185">Reference proteome</keyword>
<gene>
    <name evidence="3" type="ORF">Ssi02_72250</name>
</gene>
<dbReference type="Proteomes" id="UP000606172">
    <property type="component" value="Unassembled WGS sequence"/>
</dbReference>
<evidence type="ECO:0000259" key="2">
    <source>
        <dbReference type="Pfam" id="PF03713"/>
    </source>
</evidence>
<feature type="domain" description="DUF305" evidence="2">
    <location>
        <begin position="60"/>
        <end position="203"/>
    </location>
</feature>
<dbReference type="PANTHER" id="PTHR36933">
    <property type="entry name" value="SLL0788 PROTEIN"/>
    <property type="match status" value="1"/>
</dbReference>
<evidence type="ECO:0000313" key="3">
    <source>
        <dbReference type="EMBL" id="GII96994.1"/>
    </source>
</evidence>
<organism evidence="3 4">
    <name type="scientific">Sinosporangium siamense</name>
    <dbReference type="NCBI Taxonomy" id="1367973"/>
    <lineage>
        <taxon>Bacteria</taxon>
        <taxon>Bacillati</taxon>
        <taxon>Actinomycetota</taxon>
        <taxon>Actinomycetes</taxon>
        <taxon>Streptosporangiales</taxon>
        <taxon>Streptosporangiaceae</taxon>
        <taxon>Sinosporangium</taxon>
    </lineage>
</organism>
<reference evidence="3" key="1">
    <citation type="submission" date="2021-01" db="EMBL/GenBank/DDBJ databases">
        <title>Whole genome shotgun sequence of Sinosporangium siamense NBRC 109515.</title>
        <authorList>
            <person name="Komaki H."/>
            <person name="Tamura T."/>
        </authorList>
    </citation>
    <scope>NUCLEOTIDE SEQUENCE</scope>
    <source>
        <strain evidence="3">NBRC 109515</strain>
    </source>
</reference>
<feature type="chain" id="PRO_5038778370" description="DUF305 domain-containing protein" evidence="1">
    <location>
        <begin position="24"/>
        <end position="206"/>
    </location>
</feature>
<evidence type="ECO:0000313" key="4">
    <source>
        <dbReference type="Proteomes" id="UP000606172"/>
    </source>
</evidence>
<dbReference type="InterPro" id="IPR005183">
    <property type="entry name" value="DUF305_CopM-like"/>
</dbReference>
<keyword evidence="1" id="KW-0732">Signal</keyword>
<dbReference type="InterPro" id="IPR012347">
    <property type="entry name" value="Ferritin-like"/>
</dbReference>
<dbReference type="PROSITE" id="PS51257">
    <property type="entry name" value="PROKAR_LIPOPROTEIN"/>
    <property type="match status" value="1"/>
</dbReference>
<dbReference type="RefSeq" id="WP_204032256.1">
    <property type="nucleotide sequence ID" value="NZ_BOOW01000053.1"/>
</dbReference>
<sequence length="206" mass="21348">MNYRAPVLAALCALLLTGCGAHSSASGHGAASGHGPAAVSVALPAEPGPAAESTSYNDADVMFLQMLIPYNTQGVEIAKLAESRGVSGEVKKLTASIVGTHNEEIVTAAGWLKGWNKPMTAPVDEHKHHGGMPGLTADELAKVKGAPDEGFEEKLVNTLIAHHDDAVQMARAASADGSNPEVKGLARKVESLRSTQVKVMLKVLGQ</sequence>
<proteinExistence type="predicted"/>
<evidence type="ECO:0000256" key="1">
    <source>
        <dbReference type="SAM" id="SignalP"/>
    </source>
</evidence>